<sequence length="105" mass="12127">MIVEKLKASLITKQNELKSRLAAIENDFKKGRSQDFSEQSAERENDEVLDEIHQQTLLELQKIQQTLAMLQTEQYGICTECGKQISKERLEALPYTKTCFNCSQE</sequence>
<gene>
    <name evidence="7" type="ORF">RI844_14360</name>
</gene>
<accession>A0ABZ0GLX7</accession>
<evidence type="ECO:0000259" key="5">
    <source>
        <dbReference type="Pfam" id="PF01258"/>
    </source>
</evidence>
<dbReference type="Pfam" id="PF01258">
    <property type="entry name" value="zf-dskA_traR"/>
    <property type="match status" value="1"/>
</dbReference>
<evidence type="ECO:0000313" key="8">
    <source>
        <dbReference type="Proteomes" id="UP001301442"/>
    </source>
</evidence>
<keyword evidence="1" id="KW-0479">Metal-binding</keyword>
<evidence type="ECO:0000256" key="1">
    <source>
        <dbReference type="ARBA" id="ARBA00022723"/>
    </source>
</evidence>
<dbReference type="PROSITE" id="PS51128">
    <property type="entry name" value="ZF_DKSA_2"/>
    <property type="match status" value="1"/>
</dbReference>
<proteinExistence type="predicted"/>
<dbReference type="SUPFAM" id="SSF57716">
    <property type="entry name" value="Glucocorticoid receptor-like (DNA-binding domain)"/>
    <property type="match status" value="1"/>
</dbReference>
<keyword evidence="2" id="KW-0863">Zinc-finger</keyword>
<evidence type="ECO:0000256" key="4">
    <source>
        <dbReference type="PROSITE-ProRule" id="PRU00510"/>
    </source>
</evidence>
<reference evidence="7 8" key="1">
    <citation type="submission" date="2023-09" db="EMBL/GenBank/DDBJ databases">
        <authorList>
            <person name="Qi X."/>
        </authorList>
    </citation>
    <scope>NUCLEOTIDE SEQUENCE [LARGE SCALE GENOMIC DNA]</scope>
    <source>
        <strain evidence="7 8">S1-1</strain>
    </source>
</reference>
<evidence type="ECO:0000259" key="6">
    <source>
        <dbReference type="Pfam" id="PF21173"/>
    </source>
</evidence>
<organism evidence="7 8">
    <name type="scientific">Thalassotalea fonticola</name>
    <dbReference type="NCBI Taxonomy" id="3065649"/>
    <lineage>
        <taxon>Bacteria</taxon>
        <taxon>Pseudomonadati</taxon>
        <taxon>Pseudomonadota</taxon>
        <taxon>Gammaproteobacteria</taxon>
        <taxon>Alteromonadales</taxon>
        <taxon>Colwelliaceae</taxon>
        <taxon>Thalassotalea</taxon>
    </lineage>
</organism>
<dbReference type="InterPro" id="IPR000962">
    <property type="entry name" value="Znf_DskA_TraR"/>
</dbReference>
<keyword evidence="8" id="KW-1185">Reference proteome</keyword>
<dbReference type="Pfam" id="PF21173">
    <property type="entry name" value="DksA-like_N"/>
    <property type="match status" value="1"/>
</dbReference>
<evidence type="ECO:0000256" key="3">
    <source>
        <dbReference type="ARBA" id="ARBA00022833"/>
    </source>
</evidence>
<dbReference type="PANTHER" id="PTHR33823:SF4">
    <property type="entry name" value="GENERAL STRESS PROTEIN 16O"/>
    <property type="match status" value="1"/>
</dbReference>
<dbReference type="InterPro" id="IPR048487">
    <property type="entry name" value="DksA-like_N"/>
</dbReference>
<dbReference type="EMBL" id="CP136600">
    <property type="protein sequence ID" value="WOH36545.1"/>
    <property type="molecule type" value="Genomic_DNA"/>
</dbReference>
<dbReference type="Proteomes" id="UP001301442">
    <property type="component" value="Chromosome"/>
</dbReference>
<feature type="zinc finger region" description="dksA C4-type" evidence="4">
    <location>
        <begin position="78"/>
        <end position="102"/>
    </location>
</feature>
<feature type="domain" description="DnaK suppressor protein-like N-terminal" evidence="6">
    <location>
        <begin position="8"/>
        <end position="68"/>
    </location>
</feature>
<evidence type="ECO:0000256" key="2">
    <source>
        <dbReference type="ARBA" id="ARBA00022771"/>
    </source>
</evidence>
<keyword evidence="3" id="KW-0862">Zinc</keyword>
<name>A0ABZ0GLX7_9GAMM</name>
<dbReference type="PANTHER" id="PTHR33823">
    <property type="entry name" value="RNA POLYMERASE-BINDING TRANSCRIPTION FACTOR DKSA-RELATED"/>
    <property type="match status" value="1"/>
</dbReference>
<feature type="domain" description="Zinc finger DksA/TraR C4-type" evidence="5">
    <location>
        <begin position="74"/>
        <end position="102"/>
    </location>
</feature>
<protein>
    <submittedName>
        <fullName evidence="7">TraR/DksA C4-type zinc finger protein</fullName>
    </submittedName>
</protein>
<dbReference type="Gene3D" id="1.20.120.910">
    <property type="entry name" value="DksA, coiled-coil domain"/>
    <property type="match status" value="1"/>
</dbReference>
<evidence type="ECO:0000313" key="7">
    <source>
        <dbReference type="EMBL" id="WOH36545.1"/>
    </source>
</evidence>
<dbReference type="RefSeq" id="WP_348395356.1">
    <property type="nucleotide sequence ID" value="NZ_CP136600.1"/>
</dbReference>